<dbReference type="PANTHER" id="PTHR23159">
    <property type="entry name" value="CENTROSOMAL PROTEIN 2"/>
    <property type="match status" value="1"/>
</dbReference>
<dbReference type="Proteomes" id="UP001224682">
    <property type="component" value="Unassembled WGS sequence"/>
</dbReference>
<feature type="compositionally biased region" description="Pro residues" evidence="1">
    <location>
        <begin position="566"/>
        <end position="576"/>
    </location>
</feature>
<evidence type="ECO:0000256" key="1">
    <source>
        <dbReference type="SAM" id="MobiDB-lite"/>
    </source>
</evidence>
<keyword evidence="2" id="KW-0732">Signal</keyword>
<feature type="compositionally biased region" description="Basic and acidic residues" evidence="1">
    <location>
        <begin position="593"/>
        <end position="612"/>
    </location>
</feature>
<feature type="compositionally biased region" description="Low complexity" evidence="1">
    <location>
        <begin position="613"/>
        <end position="632"/>
    </location>
</feature>
<feature type="region of interest" description="Disordered" evidence="1">
    <location>
        <begin position="380"/>
        <end position="737"/>
    </location>
</feature>
<feature type="compositionally biased region" description="Low complexity" evidence="1">
    <location>
        <begin position="661"/>
        <end position="694"/>
    </location>
</feature>
<feature type="compositionally biased region" description="Low complexity" evidence="1">
    <location>
        <begin position="508"/>
        <end position="524"/>
    </location>
</feature>
<keyword evidence="4" id="KW-1185">Reference proteome</keyword>
<protein>
    <submittedName>
        <fullName evidence="3">TolA-binding protein</fullName>
    </submittedName>
</protein>
<feature type="compositionally biased region" description="Pro residues" evidence="1">
    <location>
        <begin position="463"/>
        <end position="477"/>
    </location>
</feature>
<comment type="caution">
    <text evidence="3">The sequence shown here is derived from an EMBL/GenBank/DDBJ whole genome shotgun (WGS) entry which is preliminary data.</text>
</comment>
<evidence type="ECO:0000256" key="2">
    <source>
        <dbReference type="SAM" id="SignalP"/>
    </source>
</evidence>
<dbReference type="PANTHER" id="PTHR23159:SF31">
    <property type="entry name" value="CENTROSOME-ASSOCIATED PROTEIN CEP250 ISOFORM X1"/>
    <property type="match status" value="1"/>
</dbReference>
<sequence>MLRLTRPLLAAGIGASLLAGVATLPALAQNAPIRLAQAGPQGGAATMDVNLFYDQLGRFGTWVAHPDYDYVFIPSDVGPGWRPYQEGRWVWTEQYGWYWESYEPFGWATYHYGRWGYDPAYGWFWVPGDTWAPAWVTWRRGGGRTGWAPIAPDRPGYAVGRPAHYAPPVAESWVFIEDRYMAAEDIAVHVAPIPQINIYLQAAPDIYEPSWDDGYYVNRGFGYRVFDAPVRERLVTREVYYVDNRDDMFFDGNNGGRLGIFAPRLDFRDRRGPPPRYVREIEPDRRPLIRQYVREDRDVPGWLAPSAALLNVLTPDNRRDLRERRFENPDRFRQQVQLLERERADRLLEERRQADGRAEAFQRQQREALEQRRAVYEKLRAQQRAKAQRVVDRVENQPGPRPGGPGAPGVGPGRPGGPGAPGTTPPRPGGPNDGPDAGPGQPGPAAPGTTPPRPGGPNNGPGQPGPAAPGTTPPRPGGPNNGPDAGPGRPGGPVAPGTTPPRPGGPNNGPDVGPGRPGGPVAPATTPPRPGGPNSGPDAGPGQPGPAAPGAAPNAPAAPGAVQSPPGAPRPVPGQPPAAARPAPNPAPQNNADRAKRNQEVRERQQQERQQKQDAQQEQQRARQQQNQQQRQQKQEAQQEQKQEAQQEQQRARQQERQQKQDAQQQRQEQRQQQMQQRQQKPPQQPGAQQARPPQGQPGPNQPARPPQGQPRPPGGGAGGPGGPGGPGQPPVPPGAQ</sequence>
<dbReference type="Pfam" id="PF20245">
    <property type="entry name" value="DUF6600"/>
    <property type="match status" value="1"/>
</dbReference>
<name>A0ABU0BBT6_9HYPH</name>
<dbReference type="RefSeq" id="WP_307020000.1">
    <property type="nucleotide sequence ID" value="NZ_JAUSUI010000004.1"/>
</dbReference>
<feature type="compositionally biased region" description="Pro residues" evidence="1">
    <location>
        <begin position="441"/>
        <end position="455"/>
    </location>
</feature>
<feature type="compositionally biased region" description="Gly residues" evidence="1">
    <location>
        <begin position="406"/>
        <end position="420"/>
    </location>
</feature>
<feature type="compositionally biased region" description="Pro residues" evidence="1">
    <location>
        <begin position="695"/>
        <end position="714"/>
    </location>
</feature>
<feature type="compositionally biased region" description="Gly residues" evidence="1">
    <location>
        <begin position="715"/>
        <end position="726"/>
    </location>
</feature>
<evidence type="ECO:0000313" key="4">
    <source>
        <dbReference type="Proteomes" id="UP001224682"/>
    </source>
</evidence>
<accession>A0ABU0BBT6</accession>
<feature type="compositionally biased region" description="Low complexity" evidence="1">
    <location>
        <begin position="548"/>
        <end position="561"/>
    </location>
</feature>
<organism evidence="3 4">
    <name type="scientific">Ancylobacter polymorphus</name>
    <dbReference type="NCBI Taxonomy" id="223390"/>
    <lineage>
        <taxon>Bacteria</taxon>
        <taxon>Pseudomonadati</taxon>
        <taxon>Pseudomonadota</taxon>
        <taxon>Alphaproteobacteria</taxon>
        <taxon>Hyphomicrobiales</taxon>
        <taxon>Xanthobacteraceae</taxon>
        <taxon>Ancylobacter</taxon>
    </lineage>
</organism>
<dbReference type="InterPro" id="IPR046535">
    <property type="entry name" value="DUF6600"/>
</dbReference>
<feature type="signal peptide" evidence="2">
    <location>
        <begin position="1"/>
        <end position="28"/>
    </location>
</feature>
<feature type="compositionally biased region" description="Low complexity" evidence="1">
    <location>
        <begin position="577"/>
        <end position="592"/>
    </location>
</feature>
<reference evidence="3 4" key="1">
    <citation type="submission" date="2023-07" db="EMBL/GenBank/DDBJ databases">
        <title>Genomic Encyclopedia of Type Strains, Phase IV (KMG-IV): sequencing the most valuable type-strain genomes for metagenomic binning, comparative biology and taxonomic classification.</title>
        <authorList>
            <person name="Goeker M."/>
        </authorList>
    </citation>
    <scope>NUCLEOTIDE SEQUENCE [LARGE SCALE GENOMIC DNA]</scope>
    <source>
        <strain evidence="3 4">DSM 2457</strain>
    </source>
</reference>
<dbReference type="EMBL" id="JAUSUI010000004">
    <property type="protein sequence ID" value="MDQ0303291.1"/>
    <property type="molecule type" value="Genomic_DNA"/>
</dbReference>
<feature type="compositionally biased region" description="Pro residues" evidence="1">
    <location>
        <begin position="727"/>
        <end position="737"/>
    </location>
</feature>
<evidence type="ECO:0000313" key="3">
    <source>
        <dbReference type="EMBL" id="MDQ0303291.1"/>
    </source>
</evidence>
<proteinExistence type="predicted"/>
<feature type="chain" id="PRO_5045173648" evidence="2">
    <location>
        <begin position="29"/>
        <end position="737"/>
    </location>
</feature>
<gene>
    <name evidence="3" type="ORF">J2S75_002321</name>
</gene>
<feature type="compositionally biased region" description="Basic and acidic residues" evidence="1">
    <location>
        <begin position="633"/>
        <end position="660"/>
    </location>
</feature>